<comment type="caution">
    <text evidence="2">The sequence shown here is derived from an EMBL/GenBank/DDBJ whole genome shotgun (WGS) entry which is preliminary data.</text>
</comment>
<gene>
    <name evidence="2" type="ORF">QQF64_009504</name>
</gene>
<proteinExistence type="predicted"/>
<evidence type="ECO:0000313" key="3">
    <source>
        <dbReference type="Proteomes" id="UP001558613"/>
    </source>
</evidence>
<protein>
    <submittedName>
        <fullName evidence="2">Uncharacterized protein</fullName>
    </submittedName>
</protein>
<evidence type="ECO:0000256" key="1">
    <source>
        <dbReference type="SAM" id="MobiDB-lite"/>
    </source>
</evidence>
<feature type="compositionally biased region" description="Polar residues" evidence="1">
    <location>
        <begin position="113"/>
        <end position="128"/>
    </location>
</feature>
<dbReference type="EMBL" id="JAYMGO010000016">
    <property type="protein sequence ID" value="KAL1258927.1"/>
    <property type="molecule type" value="Genomic_DNA"/>
</dbReference>
<keyword evidence="3" id="KW-1185">Reference proteome</keyword>
<reference evidence="2 3" key="1">
    <citation type="submission" date="2023-09" db="EMBL/GenBank/DDBJ databases">
        <authorList>
            <person name="Wang M."/>
        </authorList>
    </citation>
    <scope>NUCLEOTIDE SEQUENCE [LARGE SCALE GENOMIC DNA]</scope>
    <source>
        <strain evidence="2">GT-2023</strain>
        <tissue evidence="2">Liver</tissue>
    </source>
</reference>
<feature type="region of interest" description="Disordered" evidence="1">
    <location>
        <begin position="98"/>
        <end position="135"/>
    </location>
</feature>
<organism evidence="2 3">
    <name type="scientific">Cirrhinus molitorella</name>
    <name type="common">mud carp</name>
    <dbReference type="NCBI Taxonomy" id="172907"/>
    <lineage>
        <taxon>Eukaryota</taxon>
        <taxon>Metazoa</taxon>
        <taxon>Chordata</taxon>
        <taxon>Craniata</taxon>
        <taxon>Vertebrata</taxon>
        <taxon>Euteleostomi</taxon>
        <taxon>Actinopterygii</taxon>
        <taxon>Neopterygii</taxon>
        <taxon>Teleostei</taxon>
        <taxon>Ostariophysi</taxon>
        <taxon>Cypriniformes</taxon>
        <taxon>Cyprinidae</taxon>
        <taxon>Labeoninae</taxon>
        <taxon>Labeonini</taxon>
        <taxon>Cirrhinus</taxon>
    </lineage>
</organism>
<evidence type="ECO:0000313" key="2">
    <source>
        <dbReference type="EMBL" id="KAL1258927.1"/>
    </source>
</evidence>
<accession>A0ABR3M4X5</accession>
<dbReference type="Proteomes" id="UP001558613">
    <property type="component" value="Unassembled WGS sequence"/>
</dbReference>
<name>A0ABR3M4X5_9TELE</name>
<sequence length="135" mass="15095">MRVKCENSYQVEGPLSRILLRAPGRPGSALSTALLLDYLWTEPDITISHKFSYQQNNNFLSVLQLPQEVADFPAAFPEVADPPKPVIYTQRGRVWENKSMGQHLAKREPPSVSKGSSTVSEHNPTDSPESQDEVF</sequence>
<feature type="non-terminal residue" evidence="2">
    <location>
        <position position="135"/>
    </location>
</feature>